<gene>
    <name evidence="1" type="ORF">GR328_06180</name>
</gene>
<dbReference type="RefSeq" id="WP_160883643.1">
    <property type="nucleotide sequence ID" value="NZ_WURB01000003.1"/>
</dbReference>
<proteinExistence type="predicted"/>
<accession>A0A7X3SNB6</accession>
<organism evidence="1 2">
    <name type="scientific">Microvirga makkahensis</name>
    <dbReference type="NCBI Taxonomy" id="1128670"/>
    <lineage>
        <taxon>Bacteria</taxon>
        <taxon>Pseudomonadati</taxon>
        <taxon>Pseudomonadota</taxon>
        <taxon>Alphaproteobacteria</taxon>
        <taxon>Hyphomicrobiales</taxon>
        <taxon>Methylobacteriaceae</taxon>
        <taxon>Microvirga</taxon>
    </lineage>
</organism>
<reference evidence="1 2" key="1">
    <citation type="submission" date="2019-12" db="EMBL/GenBank/DDBJ databases">
        <authorList>
            <person name="Yuan C.-G."/>
        </authorList>
    </citation>
    <scope>NUCLEOTIDE SEQUENCE [LARGE SCALE GENOMIC DNA]</scope>
    <source>
        <strain evidence="1 2">KCTC 23863</strain>
    </source>
</reference>
<reference evidence="1 2" key="2">
    <citation type="submission" date="2020-01" db="EMBL/GenBank/DDBJ databases">
        <title>Microvirga sp. nov., an arsenate reduction bacterium isolated from Tibet hotspring sediments.</title>
        <authorList>
            <person name="Xian W.-D."/>
            <person name="Li W.-J."/>
        </authorList>
    </citation>
    <scope>NUCLEOTIDE SEQUENCE [LARGE SCALE GENOMIC DNA]</scope>
    <source>
        <strain evidence="1 2">KCTC 23863</strain>
    </source>
</reference>
<sequence>MARYAFITIFSTLGLLFPGAGVPEGLSLQRVEELSRGALPEVREFITRKLGCAHWEDEDRRHMLRTMEAKRALKHLRCSELKEDEAFLRKTYSRHAASVSALDAVRRTQISASESVQLPVPAKAAVKGAGF</sequence>
<keyword evidence="2" id="KW-1185">Reference proteome</keyword>
<dbReference type="OrthoDB" id="8595802at2"/>
<dbReference type="Proteomes" id="UP000436483">
    <property type="component" value="Unassembled WGS sequence"/>
</dbReference>
<dbReference type="AlphaFoldDB" id="A0A7X3SNB6"/>
<dbReference type="EMBL" id="WURB01000003">
    <property type="protein sequence ID" value="MXQ11045.1"/>
    <property type="molecule type" value="Genomic_DNA"/>
</dbReference>
<evidence type="ECO:0000313" key="1">
    <source>
        <dbReference type="EMBL" id="MXQ11045.1"/>
    </source>
</evidence>
<comment type="caution">
    <text evidence="1">The sequence shown here is derived from an EMBL/GenBank/DDBJ whole genome shotgun (WGS) entry which is preliminary data.</text>
</comment>
<name>A0A7X3SNB6_9HYPH</name>
<protein>
    <submittedName>
        <fullName evidence="1">Uncharacterized protein</fullName>
    </submittedName>
</protein>
<evidence type="ECO:0000313" key="2">
    <source>
        <dbReference type="Proteomes" id="UP000436483"/>
    </source>
</evidence>